<dbReference type="EMBL" id="JACIEH010000003">
    <property type="protein sequence ID" value="MBB4099508.1"/>
    <property type="molecule type" value="Genomic_DNA"/>
</dbReference>
<sequence length="122" mass="12867">MLKLGLAAAAAIVIAAPAMADEWDFVLINNSGKAIKTVEIAPTGTTTWQPNKVDPEFKKADATVKPGARMTVHFDKGAGCKYDVKLSFADNSDGVWTGINVCDNSYITVKYNAAGAPAFTAN</sequence>
<feature type="chain" id="PRO_5031530437" description="Argininosuccinate lyase" evidence="1">
    <location>
        <begin position="21"/>
        <end position="122"/>
    </location>
</feature>
<evidence type="ECO:0008006" key="4">
    <source>
        <dbReference type="Google" id="ProtNLM"/>
    </source>
</evidence>
<reference evidence="2 3" key="1">
    <citation type="submission" date="2020-08" db="EMBL/GenBank/DDBJ databases">
        <title>Genomic Encyclopedia of Type Strains, Phase IV (KMG-IV): sequencing the most valuable type-strain genomes for metagenomic binning, comparative biology and taxonomic classification.</title>
        <authorList>
            <person name="Goeker M."/>
        </authorList>
    </citation>
    <scope>NUCLEOTIDE SEQUENCE [LARGE SCALE GENOMIC DNA]</scope>
    <source>
        <strain evidence="2 3">DSM 101806</strain>
    </source>
</reference>
<gene>
    <name evidence="2" type="ORF">GGR46_003080</name>
</gene>
<evidence type="ECO:0000256" key="1">
    <source>
        <dbReference type="SAM" id="SignalP"/>
    </source>
</evidence>
<protein>
    <recommendedName>
        <fullName evidence="4">Argininosuccinate lyase</fullName>
    </recommendedName>
</protein>
<keyword evidence="3" id="KW-1185">Reference proteome</keyword>
<accession>A0A7W6JTX1</accession>
<dbReference type="RefSeq" id="WP_183998904.1">
    <property type="nucleotide sequence ID" value="NZ_JACIEH010000003.1"/>
</dbReference>
<organism evidence="2 3">
    <name type="scientific">Sphingomonas kyeonggiensis</name>
    <dbReference type="NCBI Taxonomy" id="1268553"/>
    <lineage>
        <taxon>Bacteria</taxon>
        <taxon>Pseudomonadati</taxon>
        <taxon>Pseudomonadota</taxon>
        <taxon>Alphaproteobacteria</taxon>
        <taxon>Sphingomonadales</taxon>
        <taxon>Sphingomonadaceae</taxon>
        <taxon>Sphingomonas</taxon>
    </lineage>
</organism>
<proteinExistence type="predicted"/>
<dbReference type="AlphaFoldDB" id="A0A7W6JTX1"/>
<feature type="signal peptide" evidence="1">
    <location>
        <begin position="1"/>
        <end position="20"/>
    </location>
</feature>
<name>A0A7W6JTX1_9SPHN</name>
<evidence type="ECO:0000313" key="2">
    <source>
        <dbReference type="EMBL" id="MBB4099508.1"/>
    </source>
</evidence>
<comment type="caution">
    <text evidence="2">The sequence shown here is derived from an EMBL/GenBank/DDBJ whole genome shotgun (WGS) entry which is preliminary data.</text>
</comment>
<dbReference type="Proteomes" id="UP000557392">
    <property type="component" value="Unassembled WGS sequence"/>
</dbReference>
<keyword evidence="1" id="KW-0732">Signal</keyword>
<evidence type="ECO:0000313" key="3">
    <source>
        <dbReference type="Proteomes" id="UP000557392"/>
    </source>
</evidence>